<proteinExistence type="predicted"/>
<name>A0ABV2TC34_9BACT</name>
<dbReference type="Proteomes" id="UP001549749">
    <property type="component" value="Unassembled WGS sequence"/>
</dbReference>
<gene>
    <name evidence="1" type="ORF">ABR189_24635</name>
</gene>
<organism evidence="1 2">
    <name type="scientific">Chitinophaga defluvii</name>
    <dbReference type="NCBI Taxonomy" id="3163343"/>
    <lineage>
        <taxon>Bacteria</taxon>
        <taxon>Pseudomonadati</taxon>
        <taxon>Bacteroidota</taxon>
        <taxon>Chitinophagia</taxon>
        <taxon>Chitinophagales</taxon>
        <taxon>Chitinophagaceae</taxon>
        <taxon>Chitinophaga</taxon>
    </lineage>
</organism>
<dbReference type="RefSeq" id="WP_354663156.1">
    <property type="nucleotide sequence ID" value="NZ_JBEXAC010000002.1"/>
</dbReference>
<protein>
    <submittedName>
        <fullName evidence="1">Uncharacterized protein</fullName>
    </submittedName>
</protein>
<keyword evidence="2" id="KW-1185">Reference proteome</keyword>
<reference evidence="1 2" key="1">
    <citation type="submission" date="2024-06" db="EMBL/GenBank/DDBJ databases">
        <title>Chitinophaga defluvii sp. nov., isolated from municipal sewage.</title>
        <authorList>
            <person name="Zhang L."/>
        </authorList>
    </citation>
    <scope>NUCLEOTIDE SEQUENCE [LARGE SCALE GENOMIC DNA]</scope>
    <source>
        <strain evidence="1 2">H8</strain>
    </source>
</reference>
<accession>A0ABV2TC34</accession>
<evidence type="ECO:0000313" key="2">
    <source>
        <dbReference type="Proteomes" id="UP001549749"/>
    </source>
</evidence>
<comment type="caution">
    <text evidence="1">The sequence shown here is derived from an EMBL/GenBank/DDBJ whole genome shotgun (WGS) entry which is preliminary data.</text>
</comment>
<dbReference type="EMBL" id="JBEXAC010000002">
    <property type="protein sequence ID" value="MET7000602.1"/>
    <property type="molecule type" value="Genomic_DNA"/>
</dbReference>
<sequence>MVYFIKSPSLLLSLSSLRQGYTTDIPLLFSMEHQWDNSGTTVGHQWNIPKQTQAHGR</sequence>
<evidence type="ECO:0000313" key="1">
    <source>
        <dbReference type="EMBL" id="MET7000602.1"/>
    </source>
</evidence>